<keyword evidence="6" id="KW-1133">Transmembrane helix</keyword>
<feature type="compositionally biased region" description="Low complexity" evidence="5">
    <location>
        <begin position="101"/>
        <end position="116"/>
    </location>
</feature>
<evidence type="ECO:0000313" key="9">
    <source>
        <dbReference type="EMBL" id="ART98097.1"/>
    </source>
</evidence>
<keyword evidence="2" id="KW-0964">Secreted</keyword>
<feature type="signal peptide" evidence="7">
    <location>
        <begin position="1"/>
        <end position="18"/>
    </location>
</feature>
<dbReference type="Pfam" id="PF00746">
    <property type="entry name" value="Gram_pos_anchor"/>
    <property type="match status" value="1"/>
</dbReference>
<gene>
    <name evidence="9" type="ORF">CCE30_03830</name>
</gene>
<protein>
    <submittedName>
        <fullName evidence="9">LPXTG cell wall anchor domain-containing protein</fullName>
    </submittedName>
</protein>
<keyword evidence="3 7" id="KW-0732">Signal</keyword>
<name>A0AB33CAK4_LACGS</name>
<evidence type="ECO:0000256" key="7">
    <source>
        <dbReference type="SAM" id="SignalP"/>
    </source>
</evidence>
<accession>A0AB33CAK4</accession>
<evidence type="ECO:0000313" key="10">
    <source>
        <dbReference type="Proteomes" id="UP000195798"/>
    </source>
</evidence>
<evidence type="ECO:0000256" key="1">
    <source>
        <dbReference type="ARBA" id="ARBA00022512"/>
    </source>
</evidence>
<dbReference type="EMBL" id="CP021427">
    <property type="protein sequence ID" value="ART98097.1"/>
    <property type="molecule type" value="Genomic_DNA"/>
</dbReference>
<dbReference type="RefSeq" id="WP_020806620.1">
    <property type="nucleotide sequence ID" value="NZ_CP021427.1"/>
</dbReference>
<evidence type="ECO:0000259" key="8">
    <source>
        <dbReference type="PROSITE" id="PS50847"/>
    </source>
</evidence>
<evidence type="ECO:0000256" key="6">
    <source>
        <dbReference type="SAM" id="Phobius"/>
    </source>
</evidence>
<proteinExistence type="predicted"/>
<evidence type="ECO:0000256" key="2">
    <source>
        <dbReference type="ARBA" id="ARBA00022525"/>
    </source>
</evidence>
<dbReference type="AlphaFoldDB" id="A0AB33CAK4"/>
<feature type="domain" description="Gram-positive cocci surface proteins LPxTG" evidence="8">
    <location>
        <begin position="232"/>
        <end position="268"/>
    </location>
</feature>
<feature type="compositionally biased region" description="Basic and acidic residues" evidence="5">
    <location>
        <begin position="36"/>
        <end position="72"/>
    </location>
</feature>
<keyword evidence="4" id="KW-0572">Peptidoglycan-anchor</keyword>
<feature type="chain" id="PRO_5044263391" evidence="7">
    <location>
        <begin position="19"/>
        <end position="268"/>
    </location>
</feature>
<dbReference type="PROSITE" id="PS50847">
    <property type="entry name" value="GRAM_POS_ANCHORING"/>
    <property type="match status" value="1"/>
</dbReference>
<keyword evidence="6" id="KW-0472">Membrane</keyword>
<keyword evidence="6" id="KW-0812">Transmembrane</keyword>
<reference evidence="9 10" key="1">
    <citation type="submission" date="2017-05" db="EMBL/GenBank/DDBJ databases">
        <authorList>
            <person name="Oh N.-S."/>
        </authorList>
    </citation>
    <scope>NUCLEOTIDE SEQUENCE [LARGE SCALE GENOMIC DNA]</scope>
    <source>
        <strain evidence="9 10">4M13</strain>
    </source>
</reference>
<evidence type="ECO:0000256" key="5">
    <source>
        <dbReference type="SAM" id="MobiDB-lite"/>
    </source>
</evidence>
<evidence type="ECO:0000256" key="3">
    <source>
        <dbReference type="ARBA" id="ARBA00022729"/>
    </source>
</evidence>
<dbReference type="NCBIfam" id="TIGR01167">
    <property type="entry name" value="LPXTG_anchor"/>
    <property type="match status" value="1"/>
</dbReference>
<keyword evidence="1" id="KW-0134">Cell wall</keyword>
<feature type="region of interest" description="Disordered" evidence="5">
    <location>
        <begin position="26"/>
        <end position="168"/>
    </location>
</feature>
<feature type="transmembrane region" description="Helical" evidence="6">
    <location>
        <begin position="241"/>
        <end position="261"/>
    </location>
</feature>
<dbReference type="Proteomes" id="UP000195798">
    <property type="component" value="Chromosome"/>
</dbReference>
<evidence type="ECO:0000256" key="4">
    <source>
        <dbReference type="ARBA" id="ARBA00023088"/>
    </source>
</evidence>
<organism evidence="9 10">
    <name type="scientific">Lactobacillus gasseri</name>
    <dbReference type="NCBI Taxonomy" id="1596"/>
    <lineage>
        <taxon>Bacteria</taxon>
        <taxon>Bacillati</taxon>
        <taxon>Bacillota</taxon>
        <taxon>Bacilli</taxon>
        <taxon>Lactobacillales</taxon>
        <taxon>Lactobacillaceae</taxon>
        <taxon>Lactobacillus</taxon>
    </lineage>
</organism>
<feature type="compositionally biased region" description="Polar residues" evidence="5">
    <location>
        <begin position="73"/>
        <end position="91"/>
    </location>
</feature>
<dbReference type="InterPro" id="IPR019931">
    <property type="entry name" value="LPXTG_anchor"/>
</dbReference>
<feature type="compositionally biased region" description="Basic and acidic residues" evidence="5">
    <location>
        <begin position="137"/>
        <end position="164"/>
    </location>
</feature>
<sequence length="268" mass="28350">MKGLRTIVAMLLTTTALVGMNGYCAKATTTGNDDTVIVKKSDSEEKKDSLNIENEKNKSDSTEQSKLDELNKKANSAGKSDSKPENNNQTPAKPAAKPGSETTNTEKTTTKPETNTQGSDEPAVKPEPNTPNSTESGSKKEQDTETEKPEMKNEPKSDKTKAEAKSSTVKIVDSNDNAAASVVLTGSNTAVKVYDEKTVNGTTYYKVEANRGVKADKAHVVSIGGQATTKHLPQTGAKNEIIAAISGLTVASVGIASAMGMSRRKKNN</sequence>